<proteinExistence type="predicted"/>
<dbReference type="RefSeq" id="WP_155353080.1">
    <property type="nucleotide sequence ID" value="NZ_BAAAHL010000012.1"/>
</dbReference>
<gene>
    <name evidence="1" type="ORF">Amac_009620</name>
</gene>
<reference evidence="1 2" key="1">
    <citation type="submission" date="2019-10" db="EMBL/GenBank/DDBJ databases">
        <title>Whole genome shotgun sequence of Acrocarpospora macrocephala NBRC 16266.</title>
        <authorList>
            <person name="Ichikawa N."/>
            <person name="Kimura A."/>
            <person name="Kitahashi Y."/>
            <person name="Komaki H."/>
            <person name="Oguchi A."/>
        </authorList>
    </citation>
    <scope>NUCLEOTIDE SEQUENCE [LARGE SCALE GENOMIC DNA]</scope>
    <source>
        <strain evidence="1 2">NBRC 16266</strain>
    </source>
</reference>
<organism evidence="1 2">
    <name type="scientific">Acrocarpospora macrocephala</name>
    <dbReference type="NCBI Taxonomy" id="150177"/>
    <lineage>
        <taxon>Bacteria</taxon>
        <taxon>Bacillati</taxon>
        <taxon>Actinomycetota</taxon>
        <taxon>Actinomycetes</taxon>
        <taxon>Streptosporangiales</taxon>
        <taxon>Streptosporangiaceae</taxon>
        <taxon>Acrocarpospora</taxon>
    </lineage>
</organism>
<evidence type="ECO:0000313" key="1">
    <source>
        <dbReference type="EMBL" id="GES07367.1"/>
    </source>
</evidence>
<comment type="caution">
    <text evidence="1">The sequence shown here is derived from an EMBL/GenBank/DDBJ whole genome shotgun (WGS) entry which is preliminary data.</text>
</comment>
<evidence type="ECO:0000313" key="2">
    <source>
        <dbReference type="Proteomes" id="UP000331127"/>
    </source>
</evidence>
<sequence length="91" mass="10301">MTRTNQGWLEETHADAWTIRWDRRPSGAIRGRVGKVCIARIVDTFKGLEIQSLLPGEHGAAKLEHHTTWVGAQHRAGEMLLNFLDRLAEKS</sequence>
<keyword evidence="2" id="KW-1185">Reference proteome</keyword>
<name>A0A5M3WE79_9ACTN</name>
<protein>
    <submittedName>
        <fullName evidence="1">Uncharacterized protein</fullName>
    </submittedName>
</protein>
<dbReference type="AlphaFoldDB" id="A0A5M3WE79"/>
<dbReference type="Proteomes" id="UP000331127">
    <property type="component" value="Unassembled WGS sequence"/>
</dbReference>
<accession>A0A5M3WE79</accession>
<dbReference type="EMBL" id="BLAE01000006">
    <property type="protein sequence ID" value="GES07367.1"/>
    <property type="molecule type" value="Genomic_DNA"/>
</dbReference>